<dbReference type="GO" id="GO:0005524">
    <property type="term" value="F:ATP binding"/>
    <property type="evidence" value="ECO:0007669"/>
    <property type="project" value="InterPro"/>
</dbReference>
<evidence type="ECO:0000313" key="4">
    <source>
        <dbReference type="Proteomes" id="UP000004061"/>
    </source>
</evidence>
<dbReference type="PANTHER" id="PTHR43941">
    <property type="entry name" value="STRUCTURAL MAINTENANCE OF CHROMOSOMES PROTEIN 2"/>
    <property type="match status" value="1"/>
</dbReference>
<dbReference type="PANTHER" id="PTHR43941:SF1">
    <property type="entry name" value="STRUCTURAL MAINTENANCE OF CHROMOSOMES PROTEIN 2"/>
    <property type="match status" value="1"/>
</dbReference>
<dbReference type="GO" id="GO:0016887">
    <property type="term" value="F:ATP hydrolysis activity"/>
    <property type="evidence" value="ECO:0007669"/>
    <property type="project" value="InterPro"/>
</dbReference>
<evidence type="ECO:0000259" key="2">
    <source>
        <dbReference type="Pfam" id="PF07728"/>
    </source>
</evidence>
<keyword evidence="4" id="KW-1185">Reference proteome</keyword>
<evidence type="ECO:0000313" key="3">
    <source>
        <dbReference type="EMBL" id="EDZ96716.1"/>
    </source>
</evidence>
<protein>
    <submittedName>
        <fullName evidence="3">ATPase associated with various cellular activities AAA_5</fullName>
    </submittedName>
</protein>
<organism evidence="3 4">
    <name type="scientific">Limnospira maxima CS-328</name>
    <dbReference type="NCBI Taxonomy" id="513049"/>
    <lineage>
        <taxon>Bacteria</taxon>
        <taxon>Bacillati</taxon>
        <taxon>Cyanobacteriota</taxon>
        <taxon>Cyanophyceae</taxon>
        <taxon>Oscillatoriophycideae</taxon>
        <taxon>Oscillatoriales</taxon>
        <taxon>Sirenicapillariaceae</taxon>
        <taxon>Limnospira</taxon>
    </lineage>
</organism>
<dbReference type="Proteomes" id="UP000004061">
    <property type="component" value="Unassembled WGS sequence"/>
</dbReference>
<dbReference type="GO" id="GO:0003682">
    <property type="term" value="F:chromatin binding"/>
    <property type="evidence" value="ECO:0007669"/>
    <property type="project" value="TreeGrafter"/>
</dbReference>
<dbReference type="InterPro" id="IPR027417">
    <property type="entry name" value="P-loop_NTPase"/>
</dbReference>
<dbReference type="GO" id="GO:0000793">
    <property type="term" value="C:condensed chromosome"/>
    <property type="evidence" value="ECO:0007669"/>
    <property type="project" value="TreeGrafter"/>
</dbReference>
<feature type="coiled-coil region" evidence="1">
    <location>
        <begin position="244"/>
        <end position="299"/>
    </location>
</feature>
<sequence precursor="true">MIKNLAIVGGSCLLGGAAVFFISPSRDAWSTIFGSTLGGLGGATVTIESIKKSSKEVIKTQQQIQDLKQEHQQLLAKVQEIQDRHNKLTQQLSRAQGQLTNKRHDLNNLQNRVQEIEQQEQDLKVRLERLRISNPQLETLEQMAAQIGELSQNKSGLEGEIAALNSQLQELANQRNSLAQIEVQYHAKKAELQELTEQIQARTESLQTLQTRQGELEVIRASYDALSAEQQHLQTRIEQLRPEIQGLEGEKQQILQVIQQHRNSLAQIEVQYHAKKAELQELTEQIQARTEALQTLQTRQGELEVIRASYDALSAEQQHLQTRIDQLRPEIQRLEGEKQRILQVIQQHQQDYQEIENLRRQIRNLNAEIRRKMLDLQDIEHNINTANITMNGLRVKNAQLQEEKQRHQEEIDGLKGELENLSNSTEVAMKALKDKLWNHLPTPPWNIGNSGDIEKQFLQSFTAFLNLQGLTFTRRVVNAFHTSLKVQDISALVVLAGISGTGKSELPQRYADFIGAQCLTLAVQPRWDSPQDLQGFYNYIEKKFKPTDLMRGLYQYNHDNQMQNRIVIVLLDEMNLARVEYYFSDFLSKLESRRSGDTYLEIDLGSLPLREEERRLKIPEEFLFVGTMNEDETTQTLSDKVLDRANVLTFGKPENLKLREDGNNSPGVNRPQGYLDYEKFKAWRRRPQVNSPVVRKVKEYLDRANNVMEKIGHPFAHRVYQAITQYVVNYPGVSEVNSAEFRYALADQFGQKLLPKLRGLMIDDYHEELEEMKQLIEQLGDEPLTKAFEKSRNSSTGQFEWKGLIYPEE</sequence>
<keyword evidence="1" id="KW-0175">Coiled coil</keyword>
<feature type="coiled-coil region" evidence="1">
    <location>
        <begin position="331"/>
        <end position="424"/>
    </location>
</feature>
<dbReference type="GO" id="GO:0000785">
    <property type="term" value="C:chromatin"/>
    <property type="evidence" value="ECO:0007669"/>
    <property type="project" value="TreeGrafter"/>
</dbReference>
<proteinExistence type="predicted"/>
<comment type="caution">
    <text evidence="3">The sequence shown here is derived from an EMBL/GenBank/DDBJ whole genome shotgun (WGS) entry which is preliminary data.</text>
</comment>
<dbReference type="GO" id="GO:0000796">
    <property type="term" value="C:condensin complex"/>
    <property type="evidence" value="ECO:0007669"/>
    <property type="project" value="TreeGrafter"/>
</dbReference>
<gene>
    <name evidence="3" type="ORF">AmaxDRAFT_0640</name>
</gene>
<dbReference type="Pfam" id="PF07728">
    <property type="entry name" value="AAA_5"/>
    <property type="match status" value="1"/>
</dbReference>
<feature type="coiled-coil region" evidence="1">
    <location>
        <begin position="50"/>
        <end position="212"/>
    </location>
</feature>
<feature type="domain" description="ATPase dynein-related AAA" evidence="2">
    <location>
        <begin position="493"/>
        <end position="644"/>
    </location>
</feature>
<accession>B5VVU8</accession>
<reference evidence="3 4" key="1">
    <citation type="journal article" date="2011" name="Appl. Environ. Microbiol.">
        <title>Contribution of a Sodium Ion Gradient to Energy Conservation during Fermentation in the Cyanobacterium Arthrospira (Spirulina) maxima CS-328.</title>
        <authorList>
            <person name="Carrieri D."/>
            <person name="Ananyev G."/>
            <person name="Lenz O."/>
            <person name="Bryant D.A."/>
            <person name="Dismukes G.C."/>
        </authorList>
    </citation>
    <scope>NUCLEOTIDE SEQUENCE [LARGE SCALE GENOMIC DNA]</scope>
    <source>
        <strain evidence="3 4">CS-328</strain>
    </source>
</reference>
<dbReference type="EMBL" id="ABYK01000003">
    <property type="protein sequence ID" value="EDZ96716.1"/>
    <property type="molecule type" value="Genomic_DNA"/>
</dbReference>
<dbReference type="Gene3D" id="3.40.50.300">
    <property type="entry name" value="P-loop containing nucleotide triphosphate hydrolases"/>
    <property type="match status" value="1"/>
</dbReference>
<dbReference type="AlphaFoldDB" id="B5VVU8"/>
<dbReference type="SUPFAM" id="SSF52540">
    <property type="entry name" value="P-loop containing nucleoside triphosphate hydrolases"/>
    <property type="match status" value="1"/>
</dbReference>
<dbReference type="RefSeq" id="WP_006668244.1">
    <property type="nucleotide sequence ID" value="NZ_ABYK01000003.1"/>
</dbReference>
<dbReference type="Gene3D" id="1.10.287.1490">
    <property type="match status" value="2"/>
</dbReference>
<name>B5VVU8_LIMMA</name>
<evidence type="ECO:0000256" key="1">
    <source>
        <dbReference type="SAM" id="Coils"/>
    </source>
</evidence>
<dbReference type="InterPro" id="IPR011704">
    <property type="entry name" value="ATPase_dyneun-rel_AAA"/>
</dbReference>